<dbReference type="EMBL" id="AP024202">
    <property type="protein sequence ID" value="BCN93335.1"/>
    <property type="molecule type" value="Genomic_DNA"/>
</dbReference>
<protein>
    <recommendedName>
        <fullName evidence="2">Integrase SAM-like N-terminal domain-containing protein</fullName>
    </recommendedName>
</protein>
<reference evidence="3" key="1">
    <citation type="journal article" date="2022" name="Arch. Microbiol.">
        <title>Thiomicrorhabdus immobilis sp. nov., a mesophilic sulfur-oxidizing bacterium isolated from sediment of a brackish lake in northern Japan.</title>
        <authorList>
            <person name="Kojima H."/>
            <person name="Mochizuki J."/>
            <person name="Kanda M."/>
            <person name="Watanabe T."/>
            <person name="Fukui M."/>
        </authorList>
    </citation>
    <scope>NUCLEOTIDE SEQUENCE</scope>
    <source>
        <strain evidence="3">Am19</strain>
    </source>
</reference>
<dbReference type="Gene3D" id="1.10.150.130">
    <property type="match status" value="1"/>
</dbReference>
<evidence type="ECO:0000313" key="4">
    <source>
        <dbReference type="Proteomes" id="UP001054820"/>
    </source>
</evidence>
<accession>A0ABN6CWF8</accession>
<name>A0ABN6CWF8_9GAMM</name>
<dbReference type="InterPro" id="IPR004107">
    <property type="entry name" value="Integrase_SAM-like_N"/>
</dbReference>
<keyword evidence="1" id="KW-0238">DNA-binding</keyword>
<proteinExistence type="predicted"/>
<evidence type="ECO:0000259" key="2">
    <source>
        <dbReference type="Pfam" id="PF13495"/>
    </source>
</evidence>
<organism evidence="3 4">
    <name type="scientific">Thiomicrorhabdus immobilis</name>
    <dbReference type="NCBI Taxonomy" id="2791037"/>
    <lineage>
        <taxon>Bacteria</taxon>
        <taxon>Pseudomonadati</taxon>
        <taxon>Pseudomonadota</taxon>
        <taxon>Gammaproteobacteria</taxon>
        <taxon>Thiotrichales</taxon>
        <taxon>Piscirickettsiaceae</taxon>
        <taxon>Thiomicrorhabdus</taxon>
    </lineage>
</organism>
<dbReference type="Pfam" id="PF13495">
    <property type="entry name" value="Phage_int_SAM_4"/>
    <property type="match status" value="1"/>
</dbReference>
<feature type="domain" description="Integrase SAM-like N-terminal" evidence="2">
    <location>
        <begin position="10"/>
        <end position="70"/>
    </location>
</feature>
<gene>
    <name evidence="3" type="ORF">THMIRHAM_11200</name>
</gene>
<dbReference type="InterPro" id="IPR010998">
    <property type="entry name" value="Integrase_recombinase_N"/>
</dbReference>
<evidence type="ECO:0000256" key="1">
    <source>
        <dbReference type="ARBA" id="ARBA00023125"/>
    </source>
</evidence>
<evidence type="ECO:0000313" key="3">
    <source>
        <dbReference type="EMBL" id="BCN93335.1"/>
    </source>
</evidence>
<dbReference type="Proteomes" id="UP001054820">
    <property type="component" value="Chromosome"/>
</dbReference>
<sequence length="71" mass="8324">MNTTSNRTSLLEEMRSQLRREGYAYSTENTYCDWVKRFVKFHSIKSREAMLDSPAAQVEQFLTHLAVHQNA</sequence>
<dbReference type="RefSeq" id="WP_375540385.1">
    <property type="nucleotide sequence ID" value="NZ_AP024202.1"/>
</dbReference>
<keyword evidence="4" id="KW-1185">Reference proteome</keyword>